<evidence type="ECO:0000313" key="1">
    <source>
        <dbReference type="EMBL" id="GBP66792.1"/>
    </source>
</evidence>
<dbReference type="AlphaFoldDB" id="A0A4C1XUZ5"/>
<protein>
    <submittedName>
        <fullName evidence="1">Uncharacterized protein</fullName>
    </submittedName>
</protein>
<accession>A0A4C1XUZ5</accession>
<keyword evidence="2" id="KW-1185">Reference proteome</keyword>
<dbReference type="Proteomes" id="UP000299102">
    <property type="component" value="Unassembled WGS sequence"/>
</dbReference>
<dbReference type="EMBL" id="BGZK01000967">
    <property type="protein sequence ID" value="GBP66792.1"/>
    <property type="molecule type" value="Genomic_DNA"/>
</dbReference>
<reference evidence="1 2" key="1">
    <citation type="journal article" date="2019" name="Commun. Biol.">
        <title>The bagworm genome reveals a unique fibroin gene that provides high tensile strength.</title>
        <authorList>
            <person name="Kono N."/>
            <person name="Nakamura H."/>
            <person name="Ohtoshi R."/>
            <person name="Tomita M."/>
            <person name="Numata K."/>
            <person name="Arakawa K."/>
        </authorList>
    </citation>
    <scope>NUCLEOTIDE SEQUENCE [LARGE SCALE GENOMIC DNA]</scope>
</reference>
<name>A0A4C1XUZ5_EUMVA</name>
<sequence length="113" mass="12364">MVELEGHYLLQAFTAGQNHQFGSLLPTADEIQAKSKVKMAEFDQHKGGRRVVFRPPVRLTLPPVYGHLANDGNPFSLICLLSGLRESPVQVLMNTSSASPMHQVDVLKLSASP</sequence>
<evidence type="ECO:0000313" key="2">
    <source>
        <dbReference type="Proteomes" id="UP000299102"/>
    </source>
</evidence>
<gene>
    <name evidence="1" type="ORF">EVAR_48199_1</name>
</gene>
<proteinExistence type="predicted"/>
<comment type="caution">
    <text evidence="1">The sequence shown here is derived from an EMBL/GenBank/DDBJ whole genome shotgun (WGS) entry which is preliminary data.</text>
</comment>
<organism evidence="1 2">
    <name type="scientific">Eumeta variegata</name>
    <name type="common">Bagworm moth</name>
    <name type="synonym">Eumeta japonica</name>
    <dbReference type="NCBI Taxonomy" id="151549"/>
    <lineage>
        <taxon>Eukaryota</taxon>
        <taxon>Metazoa</taxon>
        <taxon>Ecdysozoa</taxon>
        <taxon>Arthropoda</taxon>
        <taxon>Hexapoda</taxon>
        <taxon>Insecta</taxon>
        <taxon>Pterygota</taxon>
        <taxon>Neoptera</taxon>
        <taxon>Endopterygota</taxon>
        <taxon>Lepidoptera</taxon>
        <taxon>Glossata</taxon>
        <taxon>Ditrysia</taxon>
        <taxon>Tineoidea</taxon>
        <taxon>Psychidae</taxon>
        <taxon>Oiketicinae</taxon>
        <taxon>Eumeta</taxon>
    </lineage>
</organism>